<evidence type="ECO:0000313" key="2">
    <source>
        <dbReference type="Proteomes" id="UP000486602"/>
    </source>
</evidence>
<proteinExistence type="predicted"/>
<name>A0A7K3WXL8_9FLAO</name>
<gene>
    <name evidence="1" type="ORF">G3O08_19090</name>
</gene>
<accession>A0A7K3WXL8</accession>
<comment type="caution">
    <text evidence="1">The sequence shown here is derived from an EMBL/GenBank/DDBJ whole genome shotgun (WGS) entry which is preliminary data.</text>
</comment>
<reference evidence="1 2" key="1">
    <citation type="submission" date="2020-02" db="EMBL/GenBank/DDBJ databases">
        <title>Out from the shadows clarifying the taxonomy of the family Cryomorphaceae and related taxa by utilizing the GTDB taxonomic framework.</title>
        <authorList>
            <person name="Bowman J.P."/>
        </authorList>
    </citation>
    <scope>NUCLEOTIDE SEQUENCE [LARGE SCALE GENOMIC DNA]</scope>
    <source>
        <strain evidence="1 2">QSSC 1-22</strain>
    </source>
</reference>
<dbReference type="AlphaFoldDB" id="A0A7K3WXL8"/>
<evidence type="ECO:0000313" key="1">
    <source>
        <dbReference type="EMBL" id="NEN25602.1"/>
    </source>
</evidence>
<dbReference type="RefSeq" id="WP_163287052.1">
    <property type="nucleotide sequence ID" value="NZ_JAAGVY010000063.1"/>
</dbReference>
<dbReference type="Proteomes" id="UP000486602">
    <property type="component" value="Unassembled WGS sequence"/>
</dbReference>
<sequence length="93" mass="10371">MKTKSIFTLLFIFIVVTLCGQVPQPQFEVTDSTVDLSIAIDAVIEDLDLTDVTTNILYDRGWKLGSLDNFDGALTADARLRQYDLFAIRIVDG</sequence>
<dbReference type="EMBL" id="JAAGVY010000063">
    <property type="protein sequence ID" value="NEN25602.1"/>
    <property type="molecule type" value="Genomic_DNA"/>
</dbReference>
<organism evidence="1 2">
    <name type="scientific">Cryomorpha ignava</name>
    <dbReference type="NCBI Taxonomy" id="101383"/>
    <lineage>
        <taxon>Bacteria</taxon>
        <taxon>Pseudomonadati</taxon>
        <taxon>Bacteroidota</taxon>
        <taxon>Flavobacteriia</taxon>
        <taxon>Flavobacteriales</taxon>
        <taxon>Cryomorphaceae</taxon>
        <taxon>Cryomorpha</taxon>
    </lineage>
</organism>
<protein>
    <submittedName>
        <fullName evidence="1">Uncharacterized protein</fullName>
    </submittedName>
</protein>
<keyword evidence="2" id="KW-1185">Reference proteome</keyword>